<evidence type="ECO:0000256" key="5">
    <source>
        <dbReference type="SAM" id="SignalP"/>
    </source>
</evidence>
<evidence type="ECO:0000256" key="4">
    <source>
        <dbReference type="SAM" id="Phobius"/>
    </source>
</evidence>
<dbReference type="PROSITE" id="PS00941">
    <property type="entry name" value="CARBOXYLESTERASE_B_2"/>
    <property type="match status" value="1"/>
</dbReference>
<evidence type="ECO:0000313" key="7">
    <source>
        <dbReference type="EMBL" id="UXX52859.1"/>
    </source>
</evidence>
<dbReference type="EMBL" id="MZ643214">
    <property type="protein sequence ID" value="UXX52859.1"/>
    <property type="molecule type" value="mRNA"/>
</dbReference>
<comment type="similarity">
    <text evidence="1">Belongs to the type-B carboxylesterase/lipase family.</text>
</comment>
<evidence type="ECO:0000256" key="2">
    <source>
        <dbReference type="ARBA" id="ARBA00022729"/>
    </source>
</evidence>
<keyword evidence="3" id="KW-0325">Glycoprotein</keyword>
<dbReference type="InterPro" id="IPR051093">
    <property type="entry name" value="Neuroligin/BSAL"/>
</dbReference>
<keyword evidence="2 5" id="KW-0732">Signal</keyword>
<dbReference type="PANTHER" id="PTHR43903">
    <property type="entry name" value="NEUROLIGIN"/>
    <property type="match status" value="1"/>
</dbReference>
<proteinExistence type="evidence at transcript level"/>
<organism evidence="7">
    <name type="scientific">Pardosa astrigera</name>
    <name type="common">Wolf spider</name>
    <dbReference type="NCBI Taxonomy" id="317848"/>
    <lineage>
        <taxon>Eukaryota</taxon>
        <taxon>Metazoa</taxon>
        <taxon>Ecdysozoa</taxon>
        <taxon>Arthropoda</taxon>
        <taxon>Chelicerata</taxon>
        <taxon>Arachnida</taxon>
        <taxon>Araneae</taxon>
        <taxon>Araneomorphae</taxon>
        <taxon>Entelegynae</taxon>
        <taxon>Lycosoidea</taxon>
        <taxon>Lycosidae</taxon>
        <taxon>Pardosa</taxon>
    </lineage>
</organism>
<feature type="transmembrane region" description="Helical" evidence="4">
    <location>
        <begin position="554"/>
        <end position="576"/>
    </location>
</feature>
<keyword evidence="4" id="KW-0812">Transmembrane</keyword>
<keyword evidence="4" id="KW-1133">Transmembrane helix</keyword>
<name>A0A977XVR5_PARAW</name>
<reference evidence="7" key="1">
    <citation type="submission" date="2021-07" db="EMBL/GenBank/DDBJ databases">
        <authorList>
            <person name="Sun W."/>
            <person name="Feng L."/>
            <person name="Li R."/>
            <person name="Guan J."/>
        </authorList>
    </citation>
    <scope>NUCLEOTIDE SEQUENCE</scope>
</reference>
<dbReference type="InterPro" id="IPR002018">
    <property type="entry name" value="CarbesteraseB"/>
</dbReference>
<gene>
    <name evidence="7" type="primary">CarE2</name>
</gene>
<keyword evidence="4" id="KW-0472">Membrane</keyword>
<evidence type="ECO:0000256" key="3">
    <source>
        <dbReference type="ARBA" id="ARBA00023180"/>
    </source>
</evidence>
<accession>A0A977XVR5</accession>
<dbReference type="AlphaFoldDB" id="A0A977XVR5"/>
<dbReference type="Pfam" id="PF00135">
    <property type="entry name" value="COesterase"/>
    <property type="match status" value="1"/>
</dbReference>
<evidence type="ECO:0000259" key="6">
    <source>
        <dbReference type="Pfam" id="PF00135"/>
    </source>
</evidence>
<dbReference type="Gene3D" id="3.40.50.1820">
    <property type="entry name" value="alpha/beta hydrolase"/>
    <property type="match status" value="1"/>
</dbReference>
<evidence type="ECO:0000256" key="1">
    <source>
        <dbReference type="ARBA" id="ARBA00005964"/>
    </source>
</evidence>
<dbReference type="InterPro" id="IPR019819">
    <property type="entry name" value="Carboxylesterase_B_CS"/>
</dbReference>
<feature type="domain" description="Carboxylesterase type B" evidence="6">
    <location>
        <begin position="19"/>
        <end position="507"/>
    </location>
</feature>
<feature type="signal peptide" evidence="5">
    <location>
        <begin position="1"/>
        <end position="17"/>
    </location>
</feature>
<feature type="chain" id="PRO_5036939694" evidence="5">
    <location>
        <begin position="18"/>
        <end position="600"/>
    </location>
</feature>
<sequence>MFISVLVLLTIVGLSEEMMIRVNQGPLKSHTTKVGRHAIYVFKNIPYAKQPVGNLRFERPEDHDGWLSEDELPVHSKIRCPQHEFYDDEEEFDSSLGQEDCLYLDIYLRKDSDIGNMSLPVVVYFHGGLFRRGSKEDYGPDFLLRYSNIILVVPNYRLGILGFLSHQDGDLPGNLGLWDQNAALKWVSKNIEYFGGDPLRVTIAGHEAGAASVGLHILASASHDYFQGAVSDSGTALTPWLIDTDPQSSAVPEVAKNLHCSTNSKDEMLQCLKTVPLKDILAAQGHLNKIAFLPTVDNMAENPFIPYHPKTLYERGYQKNVNYLIGFTENEASFEVAREFPKVLKYHHLDKMIHHFLQPYFKNAINFEAIVTAAKYHYLRGIMIPTFESMEPQIAKLMTDFLYQSPLHQVLRLHRQKTGNVFVYVFKKDGKSCGLENRKCFGNEYYVFNASHENIDDEMQPDVRRAIETVSKVWGDFISSGHPDERKVWQRVLNVDELHYAEISDIMEPKARPWSDDSEFWISLVSDLQAAGNVSVEPLDDIQAVSEYSTIGTWGAAGLAILCGVLCVALVGLVVITKRRTLTMSLGKVSNPKDLRISRG</sequence>
<protein>
    <submittedName>
        <fullName evidence="7">Carboxylesterase 2</fullName>
    </submittedName>
</protein>
<dbReference type="InterPro" id="IPR029058">
    <property type="entry name" value="AB_hydrolase_fold"/>
</dbReference>
<dbReference type="SUPFAM" id="SSF53474">
    <property type="entry name" value="alpha/beta-Hydrolases"/>
    <property type="match status" value="1"/>
</dbReference>